<evidence type="ECO:0000256" key="3">
    <source>
        <dbReference type="SAM" id="MobiDB-lite"/>
    </source>
</evidence>
<sequence length="340" mass="37250">MAANKRSDGPRPGKKARQRRQRAASRIVETKPQTPVVLSNFSLINQTIQATRDASMQAHSRNAHQEAEESQQGPKISGHKNVTRHEKRARQRKAAREGLRTAKRLLRQSTAGSSSGTQILFMSNLDPETTQSDIHTFFTNDDASTGGGCTIEALKDVRLIYSAESPTHVRCAFVEFFTNEDLKHGLDCHHRLLKGKKVELEYPSRGNNTSLKRGLQLAALNKALRLSRKRQAAGANAQVAPTSKARQDQNDDNSSDVSASPEGIAHDGSTEPSDNDNDSDSGSDDKPANNNQQKLPQKQQQVGKPTISRPVGKATSGYQPAQPFFNTTRFMTGFNSVPGK</sequence>
<feature type="region of interest" description="Disordered" evidence="3">
    <location>
        <begin position="52"/>
        <end position="111"/>
    </location>
</feature>
<gene>
    <name evidence="5" type="ORF">BJ085DRAFT_40932</name>
</gene>
<feature type="region of interest" description="Disordered" evidence="3">
    <location>
        <begin position="229"/>
        <end position="324"/>
    </location>
</feature>
<evidence type="ECO:0000313" key="6">
    <source>
        <dbReference type="Proteomes" id="UP000268162"/>
    </source>
</evidence>
<feature type="region of interest" description="Disordered" evidence="3">
    <location>
        <begin position="1"/>
        <end position="33"/>
    </location>
</feature>
<dbReference type="Gene3D" id="3.30.70.330">
    <property type="match status" value="1"/>
</dbReference>
<reference evidence="6" key="1">
    <citation type="journal article" date="2018" name="Nat. Microbiol.">
        <title>Leveraging single-cell genomics to expand the fungal tree of life.</title>
        <authorList>
            <person name="Ahrendt S.R."/>
            <person name="Quandt C.A."/>
            <person name="Ciobanu D."/>
            <person name="Clum A."/>
            <person name="Salamov A."/>
            <person name="Andreopoulos B."/>
            <person name="Cheng J.F."/>
            <person name="Woyke T."/>
            <person name="Pelin A."/>
            <person name="Henrissat B."/>
            <person name="Reynolds N.K."/>
            <person name="Benny G.L."/>
            <person name="Smith M.E."/>
            <person name="James T.Y."/>
            <person name="Grigoriev I.V."/>
        </authorList>
    </citation>
    <scope>NUCLEOTIDE SEQUENCE [LARGE SCALE GENOMIC DNA]</scope>
    <source>
        <strain evidence="6">RSA 468</strain>
    </source>
</reference>
<feature type="compositionally biased region" description="Basic residues" evidence="3">
    <location>
        <begin position="77"/>
        <end position="93"/>
    </location>
</feature>
<evidence type="ECO:0000259" key="4">
    <source>
        <dbReference type="PROSITE" id="PS50102"/>
    </source>
</evidence>
<feature type="domain" description="RRM" evidence="4">
    <location>
        <begin position="118"/>
        <end position="205"/>
    </location>
</feature>
<dbReference type="OrthoDB" id="167718at2759"/>
<feature type="compositionally biased region" description="Low complexity" evidence="3">
    <location>
        <begin position="288"/>
        <end position="305"/>
    </location>
</feature>
<feature type="compositionally biased region" description="Basic residues" evidence="3">
    <location>
        <begin position="12"/>
        <end position="23"/>
    </location>
</feature>
<protein>
    <recommendedName>
        <fullName evidence="4">RRM domain-containing protein</fullName>
    </recommendedName>
</protein>
<dbReference type="GO" id="GO:0003723">
    <property type="term" value="F:RNA binding"/>
    <property type="evidence" value="ECO:0007669"/>
    <property type="project" value="UniProtKB-UniRule"/>
</dbReference>
<keyword evidence="1 2" id="KW-0694">RNA-binding</keyword>
<evidence type="ECO:0000256" key="2">
    <source>
        <dbReference type="PROSITE-ProRule" id="PRU00176"/>
    </source>
</evidence>
<dbReference type="SMART" id="SM00360">
    <property type="entry name" value="RRM"/>
    <property type="match status" value="1"/>
</dbReference>
<organism evidence="5 6">
    <name type="scientific">Dimargaris cristalligena</name>
    <dbReference type="NCBI Taxonomy" id="215637"/>
    <lineage>
        <taxon>Eukaryota</taxon>
        <taxon>Fungi</taxon>
        <taxon>Fungi incertae sedis</taxon>
        <taxon>Zoopagomycota</taxon>
        <taxon>Kickxellomycotina</taxon>
        <taxon>Dimargaritomycetes</taxon>
        <taxon>Dimargaritales</taxon>
        <taxon>Dimargaritaceae</taxon>
        <taxon>Dimargaris</taxon>
    </lineage>
</organism>
<dbReference type="PANTHER" id="PTHR23236">
    <property type="entry name" value="EUKARYOTIC TRANSLATION INITIATION FACTOR 4B/4H"/>
    <property type="match status" value="1"/>
</dbReference>
<accession>A0A4P9ZZK9</accession>
<dbReference type="AlphaFoldDB" id="A0A4P9ZZK9"/>
<dbReference type="SUPFAM" id="SSF54928">
    <property type="entry name" value="RNA-binding domain, RBD"/>
    <property type="match status" value="1"/>
</dbReference>
<dbReference type="InterPro" id="IPR012677">
    <property type="entry name" value="Nucleotide-bd_a/b_plait_sf"/>
</dbReference>
<proteinExistence type="predicted"/>
<evidence type="ECO:0000256" key="1">
    <source>
        <dbReference type="ARBA" id="ARBA00022884"/>
    </source>
</evidence>
<dbReference type="EMBL" id="ML002288">
    <property type="protein sequence ID" value="RKP39224.1"/>
    <property type="molecule type" value="Genomic_DNA"/>
</dbReference>
<dbReference type="Proteomes" id="UP000268162">
    <property type="component" value="Unassembled WGS sequence"/>
</dbReference>
<feature type="compositionally biased region" description="Acidic residues" evidence="3">
    <location>
        <begin position="273"/>
        <end position="282"/>
    </location>
</feature>
<dbReference type="PROSITE" id="PS50102">
    <property type="entry name" value="RRM"/>
    <property type="match status" value="1"/>
</dbReference>
<keyword evidence="6" id="KW-1185">Reference proteome</keyword>
<name>A0A4P9ZZK9_9FUNG</name>
<dbReference type="InterPro" id="IPR035979">
    <property type="entry name" value="RBD_domain_sf"/>
</dbReference>
<dbReference type="PANTHER" id="PTHR23236:SF11">
    <property type="entry name" value="EUKARYOTIC TRANSLATION INITIATION FACTOR 4H"/>
    <property type="match status" value="1"/>
</dbReference>
<feature type="compositionally biased region" description="Basic and acidic residues" evidence="3">
    <location>
        <begin position="1"/>
        <end position="11"/>
    </location>
</feature>
<dbReference type="InterPro" id="IPR000504">
    <property type="entry name" value="RRM_dom"/>
</dbReference>
<evidence type="ECO:0000313" key="5">
    <source>
        <dbReference type="EMBL" id="RKP39224.1"/>
    </source>
</evidence>